<dbReference type="Proteomes" id="UP001161160">
    <property type="component" value="Unassembled WGS sequence"/>
</dbReference>
<keyword evidence="3" id="KW-1185">Reference proteome</keyword>
<dbReference type="InterPro" id="IPR012337">
    <property type="entry name" value="RNaseH-like_sf"/>
</dbReference>
<dbReference type="PROSITE" id="PS50994">
    <property type="entry name" value="INTEGRASE"/>
    <property type="match status" value="1"/>
</dbReference>
<accession>A0AA43S6I9</accession>
<proteinExistence type="predicted"/>
<dbReference type="PANTHER" id="PTHR47515:SF1">
    <property type="entry name" value="BLR2054 PROTEIN"/>
    <property type="match status" value="1"/>
</dbReference>
<name>A0AA43S6I9_9BURK</name>
<dbReference type="AlphaFoldDB" id="A0AA43S6I9"/>
<dbReference type="Pfam" id="PF13683">
    <property type="entry name" value="rve_3"/>
    <property type="match status" value="1"/>
</dbReference>
<dbReference type="PANTHER" id="PTHR47515">
    <property type="entry name" value="LOW CALCIUM RESPONSE LOCUS PROTEIN T"/>
    <property type="match status" value="1"/>
</dbReference>
<dbReference type="GO" id="GO:0003676">
    <property type="term" value="F:nucleic acid binding"/>
    <property type="evidence" value="ECO:0007669"/>
    <property type="project" value="InterPro"/>
</dbReference>
<protein>
    <submittedName>
        <fullName evidence="2">Transposase</fullName>
    </submittedName>
</protein>
<dbReference type="InterPro" id="IPR001584">
    <property type="entry name" value="Integrase_cat-core"/>
</dbReference>
<organism evidence="2 3">
    <name type="scientific">Polynucleobacter sphagniphilus</name>
    <dbReference type="NCBI Taxonomy" id="1743169"/>
    <lineage>
        <taxon>Bacteria</taxon>
        <taxon>Pseudomonadati</taxon>
        <taxon>Pseudomonadota</taxon>
        <taxon>Betaproteobacteria</taxon>
        <taxon>Burkholderiales</taxon>
        <taxon>Burkholderiaceae</taxon>
        <taxon>Polynucleobacter</taxon>
    </lineage>
</organism>
<dbReference type="InterPro" id="IPR036397">
    <property type="entry name" value="RNaseH_sf"/>
</dbReference>
<comment type="caution">
    <text evidence="2">The sequence shown here is derived from an EMBL/GenBank/DDBJ whole genome shotgun (WGS) entry which is preliminary data.</text>
</comment>
<gene>
    <name evidence="2" type="ORF">M2127_001878</name>
</gene>
<sequence>MYYGPEFVAQVLRDWLKEIGVQTAYIEPGSPWENGFCESFNGTLRDELLNGEIFYNLEEAKVLVEQWRQHYNQVRPHSSLDYRPPAPQVILSRITQIQPSYMQ</sequence>
<evidence type="ECO:0000313" key="2">
    <source>
        <dbReference type="EMBL" id="MDH6504552.1"/>
    </source>
</evidence>
<evidence type="ECO:0000313" key="3">
    <source>
        <dbReference type="Proteomes" id="UP001161160"/>
    </source>
</evidence>
<dbReference type="Gene3D" id="3.30.420.10">
    <property type="entry name" value="Ribonuclease H-like superfamily/Ribonuclease H"/>
    <property type="match status" value="1"/>
</dbReference>
<dbReference type="GO" id="GO:0015074">
    <property type="term" value="P:DNA integration"/>
    <property type="evidence" value="ECO:0007669"/>
    <property type="project" value="InterPro"/>
</dbReference>
<dbReference type="EMBL" id="JARXYA010000010">
    <property type="protein sequence ID" value="MDH6504552.1"/>
    <property type="molecule type" value="Genomic_DNA"/>
</dbReference>
<reference evidence="2" key="1">
    <citation type="submission" date="2023-04" db="EMBL/GenBank/DDBJ databases">
        <title>Genome Encyclopedia of Bacteria and Archaea VI: Functional Genomics of Type Strains.</title>
        <authorList>
            <person name="Whitman W."/>
        </authorList>
    </citation>
    <scope>NUCLEOTIDE SEQUENCE</scope>
    <source>
        <strain evidence="2">Enz.4-51</strain>
    </source>
</reference>
<feature type="domain" description="Integrase catalytic" evidence="1">
    <location>
        <begin position="1"/>
        <end position="92"/>
    </location>
</feature>
<evidence type="ECO:0000259" key="1">
    <source>
        <dbReference type="PROSITE" id="PS50994"/>
    </source>
</evidence>
<dbReference type="SUPFAM" id="SSF53098">
    <property type="entry name" value="Ribonuclease H-like"/>
    <property type="match status" value="1"/>
</dbReference>